<dbReference type="EMBL" id="CP042434">
    <property type="protein sequence ID" value="QEC72565.1"/>
    <property type="molecule type" value="Genomic_DNA"/>
</dbReference>
<protein>
    <submittedName>
        <fullName evidence="1">Uncharacterized protein</fullName>
    </submittedName>
</protein>
<evidence type="ECO:0000313" key="1">
    <source>
        <dbReference type="EMBL" id="QEC72565.1"/>
    </source>
</evidence>
<reference evidence="1 2" key="1">
    <citation type="journal article" date="2017" name="Int. J. Syst. Evol. Microbiol.">
        <title>Arachidicoccus ginsenosidivorans sp. nov., with ginsenoside-converting activity isolated from ginseng cultivating soil.</title>
        <authorList>
            <person name="Siddiqi M.Z."/>
            <person name="Aslam Z."/>
            <person name="Im W.T."/>
        </authorList>
    </citation>
    <scope>NUCLEOTIDE SEQUENCE [LARGE SCALE GENOMIC DNA]</scope>
    <source>
        <strain evidence="1 2">Gsoil 809</strain>
    </source>
</reference>
<dbReference type="AlphaFoldDB" id="A0A5B8VPP5"/>
<organism evidence="1 2">
    <name type="scientific">Arachidicoccus ginsenosidivorans</name>
    <dbReference type="NCBI Taxonomy" id="496057"/>
    <lineage>
        <taxon>Bacteria</taxon>
        <taxon>Pseudomonadati</taxon>
        <taxon>Bacteroidota</taxon>
        <taxon>Chitinophagia</taxon>
        <taxon>Chitinophagales</taxon>
        <taxon>Chitinophagaceae</taxon>
        <taxon>Arachidicoccus</taxon>
    </lineage>
</organism>
<gene>
    <name evidence="1" type="ORF">FSB73_13640</name>
</gene>
<evidence type="ECO:0000313" key="2">
    <source>
        <dbReference type="Proteomes" id="UP000321291"/>
    </source>
</evidence>
<dbReference type="RefSeq" id="WP_146783210.1">
    <property type="nucleotide sequence ID" value="NZ_CP042434.1"/>
</dbReference>
<proteinExistence type="predicted"/>
<dbReference type="Proteomes" id="UP000321291">
    <property type="component" value="Chromosome"/>
</dbReference>
<accession>A0A5B8VPP5</accession>
<keyword evidence="2" id="KW-1185">Reference proteome</keyword>
<dbReference type="KEGG" id="agi:FSB73_13640"/>
<sequence length="96" mass="10915">MKVFRKKCTKMKKSPAMIKQEENYWAELYSAKLIGFIEGFVEGFKEGYKDNKEGEKLAIEWLIKDGSYNLNLIACVLELPSSEIAAIKSNMNVSVS</sequence>
<name>A0A5B8VPP5_9BACT</name>